<reference evidence="2" key="2">
    <citation type="journal article" date="2022" name="Res Sq">
        <title>Comparative Genomics Reveals Insights into the Divergent Evolution of Astigmatic Mites and Household Pest Adaptations.</title>
        <authorList>
            <person name="Xiong Q."/>
            <person name="Wan A.T.-Y."/>
            <person name="Liu X.-Y."/>
            <person name="Fung C.S.-H."/>
            <person name="Xiao X."/>
            <person name="Malainual N."/>
            <person name="Hou J."/>
            <person name="Wang L."/>
            <person name="Wang M."/>
            <person name="Yang K."/>
            <person name="Cui Y."/>
            <person name="Leung E."/>
            <person name="Nong W."/>
            <person name="Shin S.-K."/>
            <person name="Au S."/>
            <person name="Jeong K.Y."/>
            <person name="Chew F.T."/>
            <person name="Hui J."/>
            <person name="Leung T.F."/>
            <person name="Tungtrongchitr A."/>
            <person name="Zhong N."/>
            <person name="Liu Z."/>
            <person name="Tsui S."/>
        </authorList>
    </citation>
    <scope>NUCLEOTIDE SEQUENCE</scope>
    <source>
        <strain evidence="2">Derf</strain>
        <tissue evidence="2">Whole organism</tissue>
    </source>
</reference>
<name>A0A922HNC5_DERFA</name>
<evidence type="ECO:0000313" key="3">
    <source>
        <dbReference type="Proteomes" id="UP000790347"/>
    </source>
</evidence>
<keyword evidence="1" id="KW-0472">Membrane</keyword>
<gene>
    <name evidence="2" type="ORF">DERF_014993</name>
</gene>
<evidence type="ECO:0000313" key="2">
    <source>
        <dbReference type="EMBL" id="KAH9494297.1"/>
    </source>
</evidence>
<feature type="transmembrane region" description="Helical" evidence="1">
    <location>
        <begin position="12"/>
        <end position="31"/>
    </location>
</feature>
<reference evidence="2" key="1">
    <citation type="submission" date="2013-05" db="EMBL/GenBank/DDBJ databases">
        <authorList>
            <person name="Yim A.K.Y."/>
            <person name="Chan T.F."/>
            <person name="Ji K.M."/>
            <person name="Liu X.Y."/>
            <person name="Zhou J.W."/>
            <person name="Li R.Q."/>
            <person name="Yang K.Y."/>
            <person name="Li J."/>
            <person name="Li M."/>
            <person name="Law P.T.W."/>
            <person name="Wu Y.L."/>
            <person name="Cai Z.L."/>
            <person name="Qin H."/>
            <person name="Bao Y."/>
            <person name="Leung R.K.K."/>
            <person name="Ng P.K.S."/>
            <person name="Zou J."/>
            <person name="Zhong X.J."/>
            <person name="Ran P.X."/>
            <person name="Zhong N.S."/>
            <person name="Liu Z.G."/>
            <person name="Tsui S.K.W."/>
        </authorList>
    </citation>
    <scope>NUCLEOTIDE SEQUENCE</scope>
    <source>
        <strain evidence="2">Derf</strain>
        <tissue evidence="2">Whole organism</tissue>
    </source>
</reference>
<sequence length="65" mass="8098">MTIKSYIIELNIYFFLIYLNHRQIFFVVNSIHNDDHLFLVFMFDPFFFVTFKYKKMKISFPMTIE</sequence>
<organism evidence="2 3">
    <name type="scientific">Dermatophagoides farinae</name>
    <name type="common">American house dust mite</name>
    <dbReference type="NCBI Taxonomy" id="6954"/>
    <lineage>
        <taxon>Eukaryota</taxon>
        <taxon>Metazoa</taxon>
        <taxon>Ecdysozoa</taxon>
        <taxon>Arthropoda</taxon>
        <taxon>Chelicerata</taxon>
        <taxon>Arachnida</taxon>
        <taxon>Acari</taxon>
        <taxon>Acariformes</taxon>
        <taxon>Sarcoptiformes</taxon>
        <taxon>Astigmata</taxon>
        <taxon>Psoroptidia</taxon>
        <taxon>Analgoidea</taxon>
        <taxon>Pyroglyphidae</taxon>
        <taxon>Dermatophagoidinae</taxon>
        <taxon>Dermatophagoides</taxon>
    </lineage>
</organism>
<dbReference type="AlphaFoldDB" id="A0A922HNC5"/>
<comment type="caution">
    <text evidence="2">The sequence shown here is derived from an EMBL/GenBank/DDBJ whole genome shotgun (WGS) entry which is preliminary data.</text>
</comment>
<feature type="transmembrane region" description="Helical" evidence="1">
    <location>
        <begin position="37"/>
        <end position="53"/>
    </location>
</feature>
<dbReference type="Proteomes" id="UP000790347">
    <property type="component" value="Unassembled WGS sequence"/>
</dbReference>
<protein>
    <submittedName>
        <fullName evidence="2">Uncharacterized protein</fullName>
    </submittedName>
</protein>
<dbReference type="EMBL" id="ASGP02000008">
    <property type="protein sequence ID" value="KAH9494297.1"/>
    <property type="molecule type" value="Genomic_DNA"/>
</dbReference>
<keyword evidence="1" id="KW-1133">Transmembrane helix</keyword>
<keyword evidence="1" id="KW-0812">Transmembrane</keyword>
<proteinExistence type="predicted"/>
<keyword evidence="3" id="KW-1185">Reference proteome</keyword>
<accession>A0A922HNC5</accession>
<evidence type="ECO:0000256" key="1">
    <source>
        <dbReference type="SAM" id="Phobius"/>
    </source>
</evidence>